<gene>
    <name evidence="2" type="ORF">IM811_009505</name>
</gene>
<accession>A0A8H7K318</accession>
<proteinExistence type="predicted"/>
<sequence length="370" mass="43038">MPRILGQAELSRRIIAAIRHVDRIVLSSDHVQNIRGTETNEYNYWEPEAALQDLDDITYWNIHFQFLLQEWDEDRLPEAAFNFYIDQLSVAADMLDRYGPRLVRAYRRLTPVPELQIQGILNRRAVLNAFLNSSEIALEHWYRNDGWLDRRTVRPRRPSPEQDGVEPDQSDDDDEHTPVELGPDPDAFSEDSTSQGRSSRSPIGDGTLSFFTMLAIIAYPKTRERVLLATAIQTFSLPANIPYTLYFKAKKEYFILPDRKLSRYNKCVRNGRYYNGVLVVSNLEKLIIQWKKLAEEESDMDKKILLLYQQITQLQSDLSAALGHIQYIRKVRGRIKSKARQEIQYSLQELDKEEQPSSDQALNFLKASER</sequence>
<feature type="compositionally biased region" description="Acidic residues" evidence="1">
    <location>
        <begin position="163"/>
        <end position="175"/>
    </location>
</feature>
<feature type="region of interest" description="Disordered" evidence="1">
    <location>
        <begin position="152"/>
        <end position="201"/>
    </location>
</feature>
<feature type="compositionally biased region" description="Polar residues" evidence="1">
    <location>
        <begin position="190"/>
        <end position="201"/>
    </location>
</feature>
<dbReference type="EMBL" id="JADCTT010000022">
    <property type="protein sequence ID" value="KAF9742205.1"/>
    <property type="molecule type" value="Genomic_DNA"/>
</dbReference>
<evidence type="ECO:0000313" key="3">
    <source>
        <dbReference type="Proteomes" id="UP000616885"/>
    </source>
</evidence>
<comment type="caution">
    <text evidence="2">The sequence shown here is derived from an EMBL/GenBank/DDBJ whole genome shotgun (WGS) entry which is preliminary data.</text>
</comment>
<organism evidence="2 3">
    <name type="scientific">Bionectria ochroleuca</name>
    <name type="common">Gliocladium roseum</name>
    <dbReference type="NCBI Taxonomy" id="29856"/>
    <lineage>
        <taxon>Eukaryota</taxon>
        <taxon>Fungi</taxon>
        <taxon>Dikarya</taxon>
        <taxon>Ascomycota</taxon>
        <taxon>Pezizomycotina</taxon>
        <taxon>Sordariomycetes</taxon>
        <taxon>Hypocreomycetidae</taxon>
        <taxon>Hypocreales</taxon>
        <taxon>Bionectriaceae</taxon>
        <taxon>Clonostachys</taxon>
    </lineage>
</organism>
<evidence type="ECO:0000256" key="1">
    <source>
        <dbReference type="SAM" id="MobiDB-lite"/>
    </source>
</evidence>
<feature type="region of interest" description="Disordered" evidence="1">
    <location>
        <begin position="350"/>
        <end position="370"/>
    </location>
</feature>
<evidence type="ECO:0000313" key="2">
    <source>
        <dbReference type="EMBL" id="KAF9742205.1"/>
    </source>
</evidence>
<dbReference type="AlphaFoldDB" id="A0A8H7K318"/>
<reference evidence="2" key="1">
    <citation type="submission" date="2020-10" db="EMBL/GenBank/DDBJ databases">
        <title>High-Quality Genome Resource of Clonostachys rosea strain S41 by Oxford Nanopore Long-Read Sequencing.</title>
        <authorList>
            <person name="Wang H."/>
        </authorList>
    </citation>
    <scope>NUCLEOTIDE SEQUENCE</scope>
    <source>
        <strain evidence="2">S41</strain>
    </source>
</reference>
<dbReference type="Proteomes" id="UP000616885">
    <property type="component" value="Unassembled WGS sequence"/>
</dbReference>
<name>A0A8H7K318_BIOOC</name>
<protein>
    <submittedName>
        <fullName evidence="2">Uncharacterized protein</fullName>
    </submittedName>
</protein>